<protein>
    <submittedName>
        <fullName evidence="1">Uncharacterized protein</fullName>
    </submittedName>
</protein>
<proteinExistence type="predicted"/>
<keyword evidence="2" id="KW-1185">Reference proteome</keyword>
<accession>A0A164RMG1</accession>
<evidence type="ECO:0000313" key="2">
    <source>
        <dbReference type="Proteomes" id="UP000076858"/>
    </source>
</evidence>
<dbReference type="Proteomes" id="UP000076858">
    <property type="component" value="Unassembled WGS sequence"/>
</dbReference>
<dbReference type="EMBL" id="LRGB01002190">
    <property type="protein sequence ID" value="KZS08779.1"/>
    <property type="molecule type" value="Genomic_DNA"/>
</dbReference>
<dbReference type="AlphaFoldDB" id="A0A164RMG1"/>
<organism evidence="1 2">
    <name type="scientific">Daphnia magna</name>
    <dbReference type="NCBI Taxonomy" id="35525"/>
    <lineage>
        <taxon>Eukaryota</taxon>
        <taxon>Metazoa</taxon>
        <taxon>Ecdysozoa</taxon>
        <taxon>Arthropoda</taxon>
        <taxon>Crustacea</taxon>
        <taxon>Branchiopoda</taxon>
        <taxon>Diplostraca</taxon>
        <taxon>Cladocera</taxon>
        <taxon>Anomopoda</taxon>
        <taxon>Daphniidae</taxon>
        <taxon>Daphnia</taxon>
    </lineage>
</organism>
<comment type="caution">
    <text evidence="1">The sequence shown here is derived from an EMBL/GenBank/DDBJ whole genome shotgun (WGS) entry which is preliminary data.</text>
</comment>
<reference evidence="1 2" key="1">
    <citation type="submission" date="2016-03" db="EMBL/GenBank/DDBJ databases">
        <title>EvidentialGene: Evidence-directed Construction of Genes on Genomes.</title>
        <authorList>
            <person name="Gilbert D.G."/>
            <person name="Choi J.-H."/>
            <person name="Mockaitis K."/>
            <person name="Colbourne J."/>
            <person name="Pfrender M."/>
        </authorList>
    </citation>
    <scope>NUCLEOTIDE SEQUENCE [LARGE SCALE GENOMIC DNA]</scope>
    <source>
        <strain evidence="1 2">Xinb3</strain>
        <tissue evidence="1">Complete organism</tissue>
    </source>
</reference>
<evidence type="ECO:0000313" key="1">
    <source>
        <dbReference type="EMBL" id="KZS08779.1"/>
    </source>
</evidence>
<name>A0A164RMG1_9CRUS</name>
<sequence length="66" mass="7802">MYRKKTSLVELLFAFQQRDPTRLLKRLVICAFRTSLTRCCQVSIVISYSSAFCFIHCFHFNSISYI</sequence>
<gene>
    <name evidence="1" type="ORF">APZ42_027487</name>
</gene>